<organism evidence="5 6">
    <name type="scientific">Dimargaris verticillata</name>
    <dbReference type="NCBI Taxonomy" id="2761393"/>
    <lineage>
        <taxon>Eukaryota</taxon>
        <taxon>Fungi</taxon>
        <taxon>Fungi incertae sedis</taxon>
        <taxon>Zoopagomycota</taxon>
        <taxon>Kickxellomycotina</taxon>
        <taxon>Dimargaritomycetes</taxon>
        <taxon>Dimargaritales</taxon>
        <taxon>Dimargaritaceae</taxon>
        <taxon>Dimargaris</taxon>
    </lineage>
</organism>
<keyword evidence="1 5" id="KW-0723">Serine/threonine-protein kinase</keyword>
<keyword evidence="3" id="KW-0067">ATP-binding</keyword>
<evidence type="ECO:0000313" key="5">
    <source>
        <dbReference type="EMBL" id="KAJ1975625.1"/>
    </source>
</evidence>
<keyword evidence="5" id="KW-0808">Transferase</keyword>
<keyword evidence="2" id="KW-0547">Nucleotide-binding</keyword>
<dbReference type="GO" id="GO:0005524">
    <property type="term" value="F:ATP binding"/>
    <property type="evidence" value="ECO:0007669"/>
    <property type="project" value="UniProtKB-KW"/>
</dbReference>
<dbReference type="EMBL" id="JANBQB010000508">
    <property type="protein sequence ID" value="KAJ1975625.1"/>
    <property type="molecule type" value="Genomic_DNA"/>
</dbReference>
<dbReference type="Gene3D" id="1.10.510.10">
    <property type="entry name" value="Transferase(Phosphotransferase) domain 1"/>
    <property type="match status" value="1"/>
</dbReference>
<feature type="compositionally biased region" description="Low complexity" evidence="4">
    <location>
        <begin position="193"/>
        <end position="225"/>
    </location>
</feature>
<keyword evidence="6" id="KW-1185">Reference proteome</keyword>
<dbReference type="Proteomes" id="UP001151582">
    <property type="component" value="Unassembled WGS sequence"/>
</dbReference>
<gene>
    <name evidence="5" type="primary">BUR1_2</name>
    <name evidence="5" type="ORF">H4R34_004267</name>
</gene>
<dbReference type="OrthoDB" id="28397at2759"/>
<keyword evidence="5" id="KW-0418">Kinase</keyword>
<accession>A0A9W8B4I8</accession>
<reference evidence="5" key="1">
    <citation type="submission" date="2022-07" db="EMBL/GenBank/DDBJ databases">
        <title>Phylogenomic reconstructions and comparative analyses of Kickxellomycotina fungi.</title>
        <authorList>
            <person name="Reynolds N.K."/>
            <person name="Stajich J.E."/>
            <person name="Barry K."/>
            <person name="Grigoriev I.V."/>
            <person name="Crous P."/>
            <person name="Smith M.E."/>
        </authorList>
    </citation>
    <scope>NUCLEOTIDE SEQUENCE</scope>
    <source>
        <strain evidence="5">RSA 567</strain>
    </source>
</reference>
<evidence type="ECO:0000256" key="2">
    <source>
        <dbReference type="ARBA" id="ARBA00022741"/>
    </source>
</evidence>
<comment type="caution">
    <text evidence="5">The sequence shown here is derived from an EMBL/GenBank/DDBJ whole genome shotgun (WGS) entry which is preliminary data.</text>
</comment>
<dbReference type="InterPro" id="IPR050117">
    <property type="entry name" value="MAPK"/>
</dbReference>
<feature type="compositionally biased region" description="Basic residues" evidence="4">
    <location>
        <begin position="153"/>
        <end position="165"/>
    </location>
</feature>
<dbReference type="GO" id="GO:0004740">
    <property type="term" value="F:pyruvate dehydrogenase (acetyl-transferring) kinase activity"/>
    <property type="evidence" value="ECO:0007669"/>
    <property type="project" value="UniProtKB-EC"/>
</dbReference>
<evidence type="ECO:0000256" key="4">
    <source>
        <dbReference type="SAM" id="MobiDB-lite"/>
    </source>
</evidence>
<dbReference type="AlphaFoldDB" id="A0A9W8B4I8"/>
<dbReference type="EC" id="2.7.11.2" evidence="5"/>
<evidence type="ECO:0000313" key="6">
    <source>
        <dbReference type="Proteomes" id="UP001151582"/>
    </source>
</evidence>
<dbReference type="InterPro" id="IPR011009">
    <property type="entry name" value="Kinase-like_dom_sf"/>
</dbReference>
<feature type="region of interest" description="Disordered" evidence="4">
    <location>
        <begin position="106"/>
        <end position="225"/>
    </location>
</feature>
<dbReference type="SUPFAM" id="SSF56112">
    <property type="entry name" value="Protein kinase-like (PK-like)"/>
    <property type="match status" value="1"/>
</dbReference>
<evidence type="ECO:0000256" key="3">
    <source>
        <dbReference type="ARBA" id="ARBA00022840"/>
    </source>
</evidence>
<evidence type="ECO:0000256" key="1">
    <source>
        <dbReference type="ARBA" id="ARBA00022527"/>
    </source>
</evidence>
<name>A0A9W8B4I8_9FUNG</name>
<proteinExistence type="predicted"/>
<feature type="compositionally biased region" description="Basic residues" evidence="4">
    <location>
        <begin position="124"/>
        <end position="133"/>
    </location>
</feature>
<protein>
    <submittedName>
        <fullName evidence="5">Serine/threonine protein kinase, CMGC, CDC2/CDK sub</fullName>
        <ecNumber evidence="5">2.7.11.2</ecNumber>
    </submittedName>
</protein>
<sequence>MALCVFGEMLRGKPILQGSSDLDQLDRIFKLCGSPTEYSMPGWSKLPGCEGVRSFKSYPRRVREEFASYGEHAADFLDRLLVLNPNRRLTAAQALDHEFLWSEPYPANPADLPTYESSHEYDRRKRKQAKHHPPGPLGGGPEGGRDAAASHHTAARPHAAPHRPNRPNGYHRQGHHGSGGMRMDAYRGGPTHNSGNYASSGSGAPYGSRPPRGHGPPHNSGYRRY</sequence>
<dbReference type="PANTHER" id="PTHR24055">
    <property type="entry name" value="MITOGEN-ACTIVATED PROTEIN KINASE"/>
    <property type="match status" value="1"/>
</dbReference>